<dbReference type="GO" id="GO:0005524">
    <property type="term" value="F:ATP binding"/>
    <property type="evidence" value="ECO:0007669"/>
    <property type="project" value="UniProtKB-KW"/>
</dbReference>
<dbReference type="EMBL" id="POUA01000043">
    <property type="protein sequence ID" value="PZG51460.1"/>
    <property type="molecule type" value="Genomic_DNA"/>
</dbReference>
<dbReference type="AlphaFoldDB" id="A0A2W2HM23"/>
<protein>
    <recommendedName>
        <fullName evidence="10">Hsp70 family protein</fullName>
    </recommendedName>
</protein>
<accession>A0A2W2HM23</accession>
<evidence type="ECO:0000256" key="3">
    <source>
        <dbReference type="ARBA" id="ARBA00022840"/>
    </source>
</evidence>
<organism evidence="8 9">
    <name type="scientific">Spongiactinospora gelatinilytica</name>
    <dbReference type="NCBI Taxonomy" id="2666298"/>
    <lineage>
        <taxon>Bacteria</taxon>
        <taxon>Bacillati</taxon>
        <taxon>Actinomycetota</taxon>
        <taxon>Actinomycetes</taxon>
        <taxon>Streptosporangiales</taxon>
        <taxon>Streptosporangiaceae</taxon>
        <taxon>Spongiactinospora</taxon>
    </lineage>
</organism>
<keyword evidence="9" id="KW-1185">Reference proteome</keyword>
<keyword evidence="5" id="KW-0143">Chaperone</keyword>
<name>A0A2W2HM23_9ACTN</name>
<evidence type="ECO:0000256" key="6">
    <source>
        <dbReference type="RuleBase" id="RU003322"/>
    </source>
</evidence>
<dbReference type="Gene3D" id="3.30.420.40">
    <property type="match status" value="2"/>
</dbReference>
<proteinExistence type="inferred from homology"/>
<evidence type="ECO:0000313" key="9">
    <source>
        <dbReference type="Proteomes" id="UP000248544"/>
    </source>
</evidence>
<keyword evidence="2 6" id="KW-0547">Nucleotide-binding</keyword>
<comment type="caution">
    <text evidence="8">The sequence shown here is derived from an EMBL/GenBank/DDBJ whole genome shotgun (WGS) entry which is preliminary data.</text>
</comment>
<sequence>MAREHATGIDFGTSTSLVADQTGRLPLEIVPIGHSTTWLPSVAAMIGGALLVGEEAEDQPANRIIRSAKRAITENRTMLRVGNAEVDADKVIIALLSEIACRAEAAGQSLSEAGEVRLGCPAMWTGDQRERLLKLAAEAGLPVTGASLIDEPIAAGVAWATHRFYQPGKRPRGKLLVFDMGGGTLDIAVLDIAGRDQPVISVLSALGNAEAGDTLDRAIVAQLTAMLASRRVAVGSLPNPHLVDALFLNAAREAKVRLTSTDSHRVLIRGLDLPELTYTRGQLVEAFRPQLDRAEASIFAALRSAKMTETIPLPSGGTRTHSPEALRRIGPDGLVNEIKYVVLAGGMSRIPYVGERLGALFPRAEVFDTTSVAPEEAIVAGLTNTTEYGRLNLHRPSFDFILEWDSGQEVIYRAHTPLYDPWQALSMSTLYYDWRAVTSNCPRRGVGRLRARSITGETINIGINNTFRDHLEIRLGEPTAFRLYCDGRIVITDGSGQAGSLRVDRWPVIHSGNFAELVLKRVAPAHQGGREPDWGYGQKEWAPPSHR</sequence>
<evidence type="ECO:0000256" key="1">
    <source>
        <dbReference type="ARBA" id="ARBA00007381"/>
    </source>
</evidence>
<evidence type="ECO:0000256" key="5">
    <source>
        <dbReference type="ARBA" id="ARBA00023186"/>
    </source>
</evidence>
<keyword evidence="4" id="KW-0346">Stress response</keyword>
<dbReference type="InterPro" id="IPR018181">
    <property type="entry name" value="Heat_shock_70_CS"/>
</dbReference>
<evidence type="ECO:0000256" key="2">
    <source>
        <dbReference type="ARBA" id="ARBA00022741"/>
    </source>
</evidence>
<reference evidence="8 9" key="1">
    <citation type="submission" date="2018-01" db="EMBL/GenBank/DDBJ databases">
        <title>Draft genome sequence of Sphaerisporangium sp. 7K107.</title>
        <authorList>
            <person name="Sahin N."/>
            <person name="Saygin H."/>
            <person name="Ay H."/>
        </authorList>
    </citation>
    <scope>NUCLEOTIDE SEQUENCE [LARGE SCALE GENOMIC DNA]</scope>
    <source>
        <strain evidence="8 9">7K107</strain>
    </source>
</reference>
<dbReference type="PROSITE" id="PS01036">
    <property type="entry name" value="HSP70_3"/>
    <property type="match status" value="1"/>
</dbReference>
<gene>
    <name evidence="8" type="ORF">C1I98_08460</name>
</gene>
<dbReference type="SUPFAM" id="SSF53067">
    <property type="entry name" value="Actin-like ATPase domain"/>
    <property type="match status" value="2"/>
</dbReference>
<dbReference type="InterPro" id="IPR043129">
    <property type="entry name" value="ATPase_NBD"/>
</dbReference>
<dbReference type="Proteomes" id="UP000248544">
    <property type="component" value="Unassembled WGS sequence"/>
</dbReference>
<dbReference type="GO" id="GO:0140662">
    <property type="term" value="F:ATP-dependent protein folding chaperone"/>
    <property type="evidence" value="ECO:0007669"/>
    <property type="project" value="InterPro"/>
</dbReference>
<feature type="region of interest" description="Disordered" evidence="7">
    <location>
        <begin position="528"/>
        <end position="547"/>
    </location>
</feature>
<evidence type="ECO:0000256" key="4">
    <source>
        <dbReference type="ARBA" id="ARBA00023016"/>
    </source>
</evidence>
<dbReference type="PANTHER" id="PTHR19375">
    <property type="entry name" value="HEAT SHOCK PROTEIN 70KDA"/>
    <property type="match status" value="1"/>
</dbReference>
<dbReference type="Pfam" id="PF00012">
    <property type="entry name" value="HSP70"/>
    <property type="match status" value="1"/>
</dbReference>
<keyword evidence="3 6" id="KW-0067">ATP-binding</keyword>
<dbReference type="InterPro" id="IPR013126">
    <property type="entry name" value="Hsp_70_fam"/>
</dbReference>
<dbReference type="Gene3D" id="3.90.640.10">
    <property type="entry name" value="Actin, Chain A, domain 4"/>
    <property type="match status" value="1"/>
</dbReference>
<evidence type="ECO:0008006" key="10">
    <source>
        <dbReference type="Google" id="ProtNLM"/>
    </source>
</evidence>
<evidence type="ECO:0000256" key="7">
    <source>
        <dbReference type="SAM" id="MobiDB-lite"/>
    </source>
</evidence>
<dbReference type="RefSeq" id="WP_111166524.1">
    <property type="nucleotide sequence ID" value="NZ_POUA01000043.1"/>
</dbReference>
<evidence type="ECO:0000313" key="8">
    <source>
        <dbReference type="EMBL" id="PZG51460.1"/>
    </source>
</evidence>
<comment type="similarity">
    <text evidence="1 6">Belongs to the heat shock protein 70 family.</text>
</comment>